<evidence type="ECO:0000256" key="2">
    <source>
        <dbReference type="SAM" id="Phobius"/>
    </source>
</evidence>
<gene>
    <name evidence="4" type="ORF">H2201_002962</name>
</gene>
<feature type="domain" description="DUF6594" evidence="3">
    <location>
        <begin position="286"/>
        <end position="469"/>
    </location>
</feature>
<keyword evidence="2" id="KW-1133">Transmembrane helix</keyword>
<keyword evidence="2" id="KW-0472">Membrane</keyword>
<feature type="transmembrane region" description="Helical" evidence="2">
    <location>
        <begin position="430"/>
        <end position="450"/>
    </location>
</feature>
<feature type="compositionally biased region" description="Low complexity" evidence="1">
    <location>
        <begin position="513"/>
        <end position="526"/>
    </location>
</feature>
<feature type="transmembrane region" description="Helical" evidence="2">
    <location>
        <begin position="402"/>
        <end position="424"/>
    </location>
</feature>
<accession>A0ABQ9NYM9</accession>
<keyword evidence="5" id="KW-1185">Reference proteome</keyword>
<organism evidence="4 5">
    <name type="scientific">Coniosporium apollinis</name>
    <dbReference type="NCBI Taxonomy" id="61459"/>
    <lineage>
        <taxon>Eukaryota</taxon>
        <taxon>Fungi</taxon>
        <taxon>Dikarya</taxon>
        <taxon>Ascomycota</taxon>
        <taxon>Pezizomycotina</taxon>
        <taxon>Dothideomycetes</taxon>
        <taxon>Dothideomycetes incertae sedis</taxon>
        <taxon>Coniosporium</taxon>
    </lineage>
</organism>
<feature type="region of interest" description="Disordered" evidence="1">
    <location>
        <begin position="505"/>
        <end position="526"/>
    </location>
</feature>
<dbReference type="InterPro" id="IPR046529">
    <property type="entry name" value="DUF6594"/>
</dbReference>
<keyword evidence="2" id="KW-0812">Transmembrane</keyword>
<dbReference type="PANTHER" id="PTHR34502:SF4">
    <property type="entry name" value="DUF6594 DOMAIN-CONTAINING PROTEIN"/>
    <property type="match status" value="1"/>
</dbReference>
<dbReference type="Proteomes" id="UP001172684">
    <property type="component" value="Unassembled WGS sequence"/>
</dbReference>
<evidence type="ECO:0000313" key="5">
    <source>
        <dbReference type="Proteomes" id="UP001172684"/>
    </source>
</evidence>
<dbReference type="EMBL" id="JAPDRL010000016">
    <property type="protein sequence ID" value="KAJ9666828.1"/>
    <property type="molecule type" value="Genomic_DNA"/>
</dbReference>
<evidence type="ECO:0000313" key="4">
    <source>
        <dbReference type="EMBL" id="KAJ9666828.1"/>
    </source>
</evidence>
<protein>
    <recommendedName>
        <fullName evidence="3">DUF6594 domain-containing protein</fullName>
    </recommendedName>
</protein>
<proteinExistence type="predicted"/>
<feature type="transmembrane region" description="Helical" evidence="2">
    <location>
        <begin position="457"/>
        <end position="474"/>
    </location>
</feature>
<sequence length="581" mass="64865">MPPTPLGPFGEKNVRSTSNVLEPWAHYPMGFPRFAALISFDEDKSTTIYRRFDRVAARDLLRMESELAWLEAEQDFLDTNIPKELKEELGAALISTQEHRFHANYEWEQDFDVFCTSAEKKWQEVSTTDTFASPGETWKESLEAVYELSLSQKDYKAEASELGRDIGIQLRDIVLDASARALRSSLYSPAWIERLRSVITESEIRFEPLRPDDLVDNIKGWTSIEIYGYNRYPHFKAVFGELRAIYQKVCQIEFKALQTYYSGDQLAYACNLIALRESARRVRVKYAAKERLDVSHKISSTIERYYAALKSQSDVLALPRPQRRPLKQMRRLFKNLGQTPMIVGYMEDHLEDGSDLSVLAPPMERDRLTALLEGRFSWVLTLFKSSSDEDVDYVSHETVTTIVATFSIIVAALFLIGAILVLYLVTNPGWRLFILCMFTVGFAACLGALTNARRQDIFAAVAAYAAVLVVFVSGDLANENTNGMAVANGAGGSTGSITTVFVQTPSATPSPPATSTAATASNSSSSGLSIPALVGIGVGSFLITTTFALSIYCCVRTSKRRVGRRVIVRRKLDDVRKMSTP</sequence>
<comment type="caution">
    <text evidence="4">The sequence shown here is derived from an EMBL/GenBank/DDBJ whole genome shotgun (WGS) entry which is preliminary data.</text>
</comment>
<dbReference type="Pfam" id="PF20237">
    <property type="entry name" value="DUF6594"/>
    <property type="match status" value="2"/>
</dbReference>
<evidence type="ECO:0000259" key="3">
    <source>
        <dbReference type="Pfam" id="PF20237"/>
    </source>
</evidence>
<feature type="transmembrane region" description="Helical" evidence="2">
    <location>
        <begin position="530"/>
        <end position="555"/>
    </location>
</feature>
<evidence type="ECO:0000256" key="1">
    <source>
        <dbReference type="SAM" id="MobiDB-lite"/>
    </source>
</evidence>
<name>A0ABQ9NYM9_9PEZI</name>
<feature type="domain" description="DUF6594" evidence="3">
    <location>
        <begin position="31"/>
        <end position="154"/>
    </location>
</feature>
<dbReference type="PANTHER" id="PTHR34502">
    <property type="entry name" value="DUF6594 DOMAIN-CONTAINING PROTEIN-RELATED"/>
    <property type="match status" value="1"/>
</dbReference>
<reference evidence="4" key="1">
    <citation type="submission" date="2022-10" db="EMBL/GenBank/DDBJ databases">
        <title>Culturing micro-colonial fungi from biological soil crusts in the Mojave desert and describing Neophaeococcomyces mojavensis, and introducing the new genera and species Taxawa tesnikishii.</title>
        <authorList>
            <person name="Kurbessoian T."/>
            <person name="Stajich J.E."/>
        </authorList>
    </citation>
    <scope>NUCLEOTIDE SEQUENCE</scope>
    <source>
        <strain evidence="4">TK_1</strain>
    </source>
</reference>